<evidence type="ECO:0000256" key="5">
    <source>
        <dbReference type="SAM" id="MobiDB-lite"/>
    </source>
</evidence>
<evidence type="ECO:0000256" key="3">
    <source>
        <dbReference type="ARBA" id="ARBA00022669"/>
    </source>
</evidence>
<dbReference type="SUPFAM" id="SSF54556">
    <property type="entry name" value="Chitinase insertion domain"/>
    <property type="match status" value="1"/>
</dbReference>
<keyword evidence="10" id="KW-1185">Reference proteome</keyword>
<accession>A0AAN6ZEC0</accession>
<evidence type="ECO:0000313" key="9">
    <source>
        <dbReference type="EMBL" id="KAK4135980.1"/>
    </source>
</evidence>
<feature type="signal peptide" evidence="6">
    <location>
        <begin position="1"/>
        <end position="33"/>
    </location>
</feature>
<dbReference type="GO" id="GO:0005975">
    <property type="term" value="P:carbohydrate metabolic process"/>
    <property type="evidence" value="ECO:0007669"/>
    <property type="project" value="InterPro"/>
</dbReference>
<dbReference type="EC" id="3.2.1.14" evidence="2"/>
<dbReference type="InterPro" id="IPR017853">
    <property type="entry name" value="GH"/>
</dbReference>
<dbReference type="InterPro" id="IPR018371">
    <property type="entry name" value="Chitin-binding_1_CS"/>
</dbReference>
<keyword evidence="3 4" id="KW-0147">Chitin-binding</keyword>
<keyword evidence="4" id="KW-1015">Disulfide bond</keyword>
<dbReference type="Proteomes" id="UP001304895">
    <property type="component" value="Unassembled WGS sequence"/>
</dbReference>
<feature type="disulfide bond" evidence="4">
    <location>
        <begin position="174"/>
        <end position="186"/>
    </location>
</feature>
<dbReference type="SMART" id="SM00270">
    <property type="entry name" value="ChtBD1"/>
    <property type="match status" value="2"/>
</dbReference>
<dbReference type="AlphaFoldDB" id="A0AAN6ZEC0"/>
<comment type="similarity">
    <text evidence="1">Belongs to the glycosyl hydrolase 18 family. Chitinase class V subfamily.</text>
</comment>
<feature type="domain" description="GH18" evidence="8">
    <location>
        <begin position="230"/>
        <end position="581"/>
    </location>
</feature>
<dbReference type="InterPro" id="IPR050314">
    <property type="entry name" value="Glycosyl_Hydrlase_18"/>
</dbReference>
<sequence length="824" mass="89765">MLHVGTASTARWAFAAVLLLLCVSPLLYSTTESVNFHHYRRFLQQRAVATVPDERRGPAHQNPAQAPPEPLLPDALVKRGEAGEAGETLENPELPSARLSGRAAYLASRGVHQSFALGKRDALRCDDGPCVDGSCCSKDRICGFGPDFCGDGCRSQCEATAMCGEFSENGEMPCGMKLCCSAMGWCGTTASYCHNADPLRGSLPCQAGYGACYITPEPTGCPHGGGSTSGRHVGYYQSWNVRNRVCNRVSPSQLNTTGYTHLFYSFASVNPSTHRIAPAHSDDDAMMREFTALAKNGLQTWIAVGGFDFSDEGTPTHTTWSDLCATKAGRTAFISSVKDYMDAYGFQGVDLDWEYPGDPKRGGNKLADVRNLVLLVREMRLAYGSAYGISLTLAPDYWYLRWFDAKALEPYVDFFGFMAYDLHGSWDADVLTLGKKVRGQADIREIANNTIPLWFDGLNMAKINFGLAMYGRGYTLADPTCNQLLCPFDRASKPAPCTNFEGVMSLLEIQQLIKRRGLTPQYLPDSMMKQITWDDQWIGYDDEETFSAKKAWADSKCFGGTMVWSIDFQVSGSGDSDDEKYGEVVYVGSQVYQQPTAQCSPPCVMVMPPSTLEQSWTVITMEPYTATLQVGSTTTRVVATPSPSAITVSVINYFNYYVTGAQLPGAPLTLRPSFSVPPAQVVVTGPDGTTTTRTVFPPPVGGPLFSANATTPGQEPGGGDEDQPTDEWPWVPGPTATLDTGENQQNEVEEETVTPKPSISSSTSEVIWPTGVIEPVTDQSKLLNPLWQSGTMVAILDEPTQGFRGRLVLVWHWVSVGSPEEMGF</sequence>
<proteinExistence type="inferred from homology"/>
<dbReference type="PANTHER" id="PTHR11177:SF333">
    <property type="entry name" value="CHITINASE"/>
    <property type="match status" value="1"/>
</dbReference>
<evidence type="ECO:0000313" key="10">
    <source>
        <dbReference type="Proteomes" id="UP001304895"/>
    </source>
</evidence>
<dbReference type="InterPro" id="IPR011583">
    <property type="entry name" value="Chitinase_II/V-like_cat"/>
</dbReference>
<dbReference type="EMBL" id="MU853404">
    <property type="protein sequence ID" value="KAK4135980.1"/>
    <property type="molecule type" value="Genomic_DNA"/>
</dbReference>
<dbReference type="CDD" id="cd00035">
    <property type="entry name" value="ChtBD1"/>
    <property type="match status" value="1"/>
</dbReference>
<dbReference type="InterPro" id="IPR001002">
    <property type="entry name" value="Chitin-bd_1"/>
</dbReference>
<evidence type="ECO:0000256" key="2">
    <source>
        <dbReference type="ARBA" id="ARBA00012729"/>
    </source>
</evidence>
<name>A0AAN6ZEC0_9PEZI</name>
<feature type="chain" id="PRO_5042914732" description="chitinase" evidence="6">
    <location>
        <begin position="34"/>
        <end position="824"/>
    </location>
</feature>
<feature type="domain" description="Chitin-binding type-1" evidence="7">
    <location>
        <begin position="160"/>
        <end position="214"/>
    </location>
</feature>
<dbReference type="SMART" id="SM00636">
    <property type="entry name" value="Glyco_18"/>
    <property type="match status" value="1"/>
</dbReference>
<dbReference type="Gene3D" id="3.10.50.10">
    <property type="match status" value="1"/>
</dbReference>
<feature type="disulfide bond" evidence="4">
    <location>
        <begin position="153"/>
        <end position="157"/>
    </location>
</feature>
<dbReference type="InterPro" id="IPR001223">
    <property type="entry name" value="Glyco_hydro18_cat"/>
</dbReference>
<dbReference type="PANTHER" id="PTHR11177">
    <property type="entry name" value="CHITINASE"/>
    <property type="match status" value="1"/>
</dbReference>
<dbReference type="Gene3D" id="3.20.20.80">
    <property type="entry name" value="Glycosidases"/>
    <property type="match status" value="1"/>
</dbReference>
<organism evidence="9 10">
    <name type="scientific">Trichocladium antarcticum</name>
    <dbReference type="NCBI Taxonomy" id="1450529"/>
    <lineage>
        <taxon>Eukaryota</taxon>
        <taxon>Fungi</taxon>
        <taxon>Dikarya</taxon>
        <taxon>Ascomycota</taxon>
        <taxon>Pezizomycotina</taxon>
        <taxon>Sordariomycetes</taxon>
        <taxon>Sordariomycetidae</taxon>
        <taxon>Sordariales</taxon>
        <taxon>Chaetomiaceae</taxon>
        <taxon>Trichocladium</taxon>
    </lineage>
</organism>
<protein>
    <recommendedName>
        <fullName evidence="2">chitinase</fullName>
        <ecNumber evidence="2">3.2.1.14</ecNumber>
    </recommendedName>
</protein>
<feature type="disulfide bond" evidence="4">
    <location>
        <begin position="130"/>
        <end position="142"/>
    </location>
</feature>
<dbReference type="SUPFAM" id="SSF51445">
    <property type="entry name" value="(Trans)glycosidases"/>
    <property type="match status" value="1"/>
</dbReference>
<comment type="caution">
    <text evidence="4">Lacks conserved residue(s) required for the propagation of feature annotation.</text>
</comment>
<evidence type="ECO:0000256" key="1">
    <source>
        <dbReference type="ARBA" id="ARBA00008682"/>
    </source>
</evidence>
<feature type="compositionally biased region" description="Polar residues" evidence="5">
    <location>
        <begin position="755"/>
        <end position="764"/>
    </location>
</feature>
<feature type="disulfide bond" evidence="4">
    <location>
        <begin position="179"/>
        <end position="193"/>
    </location>
</feature>
<evidence type="ECO:0000256" key="4">
    <source>
        <dbReference type="PROSITE-ProRule" id="PRU00261"/>
    </source>
</evidence>
<feature type="region of interest" description="Disordered" evidence="5">
    <location>
        <begin position="53"/>
        <end position="72"/>
    </location>
</feature>
<dbReference type="PROSITE" id="PS00026">
    <property type="entry name" value="CHIT_BIND_I_1"/>
    <property type="match status" value="1"/>
</dbReference>
<dbReference type="PROSITE" id="PS51910">
    <property type="entry name" value="GH18_2"/>
    <property type="match status" value="1"/>
</dbReference>
<dbReference type="InterPro" id="IPR029070">
    <property type="entry name" value="Chitinase_insertion_sf"/>
</dbReference>
<dbReference type="GO" id="GO:0008843">
    <property type="term" value="F:endochitinase activity"/>
    <property type="evidence" value="ECO:0007669"/>
    <property type="project" value="UniProtKB-EC"/>
</dbReference>
<gene>
    <name evidence="9" type="ORF">BT67DRAFT_228341</name>
</gene>
<comment type="caution">
    <text evidence="9">The sequence shown here is derived from an EMBL/GenBank/DDBJ whole genome shotgun (WGS) entry which is preliminary data.</text>
</comment>
<feature type="region of interest" description="Disordered" evidence="5">
    <location>
        <begin position="685"/>
        <end position="764"/>
    </location>
</feature>
<feature type="disulfide bond" evidence="4">
    <location>
        <begin position="135"/>
        <end position="149"/>
    </location>
</feature>
<evidence type="ECO:0000259" key="7">
    <source>
        <dbReference type="PROSITE" id="PS50941"/>
    </source>
</evidence>
<dbReference type="Gene3D" id="3.30.60.10">
    <property type="entry name" value="Endochitinase-like"/>
    <property type="match status" value="2"/>
</dbReference>
<dbReference type="GO" id="GO:0008061">
    <property type="term" value="F:chitin binding"/>
    <property type="evidence" value="ECO:0007669"/>
    <property type="project" value="UniProtKB-UniRule"/>
</dbReference>
<keyword evidence="6" id="KW-0732">Signal</keyword>
<keyword evidence="9" id="KW-0378">Hydrolase</keyword>
<evidence type="ECO:0000259" key="8">
    <source>
        <dbReference type="PROSITE" id="PS51910"/>
    </source>
</evidence>
<feature type="domain" description="Chitin-binding type-1" evidence="7">
    <location>
        <begin position="122"/>
        <end position="159"/>
    </location>
</feature>
<evidence type="ECO:0000256" key="6">
    <source>
        <dbReference type="SAM" id="SignalP"/>
    </source>
</evidence>
<dbReference type="SUPFAM" id="SSF57016">
    <property type="entry name" value="Plant lectins/antimicrobial peptides"/>
    <property type="match status" value="2"/>
</dbReference>
<dbReference type="InterPro" id="IPR036861">
    <property type="entry name" value="Endochitinase-like_sf"/>
</dbReference>
<reference evidence="9" key="1">
    <citation type="journal article" date="2023" name="Mol. Phylogenet. Evol.">
        <title>Genome-scale phylogeny and comparative genomics of the fungal order Sordariales.</title>
        <authorList>
            <person name="Hensen N."/>
            <person name="Bonometti L."/>
            <person name="Westerberg I."/>
            <person name="Brannstrom I.O."/>
            <person name="Guillou S."/>
            <person name="Cros-Aarteil S."/>
            <person name="Calhoun S."/>
            <person name="Haridas S."/>
            <person name="Kuo A."/>
            <person name="Mondo S."/>
            <person name="Pangilinan J."/>
            <person name="Riley R."/>
            <person name="LaButti K."/>
            <person name="Andreopoulos B."/>
            <person name="Lipzen A."/>
            <person name="Chen C."/>
            <person name="Yan M."/>
            <person name="Daum C."/>
            <person name="Ng V."/>
            <person name="Clum A."/>
            <person name="Steindorff A."/>
            <person name="Ohm R.A."/>
            <person name="Martin F."/>
            <person name="Silar P."/>
            <person name="Natvig D.O."/>
            <person name="Lalanne C."/>
            <person name="Gautier V."/>
            <person name="Ament-Velasquez S.L."/>
            <person name="Kruys A."/>
            <person name="Hutchinson M.I."/>
            <person name="Powell A.J."/>
            <person name="Barry K."/>
            <person name="Miller A.N."/>
            <person name="Grigoriev I.V."/>
            <person name="Debuchy R."/>
            <person name="Gladieux P."/>
            <person name="Hiltunen Thoren M."/>
            <person name="Johannesson H."/>
        </authorList>
    </citation>
    <scope>NUCLEOTIDE SEQUENCE</scope>
    <source>
        <strain evidence="9">CBS 123565</strain>
    </source>
</reference>
<dbReference type="PROSITE" id="PS50941">
    <property type="entry name" value="CHIT_BIND_I_2"/>
    <property type="match status" value="2"/>
</dbReference>
<reference evidence="9" key="2">
    <citation type="submission" date="2023-05" db="EMBL/GenBank/DDBJ databases">
        <authorList>
            <consortium name="Lawrence Berkeley National Laboratory"/>
            <person name="Steindorff A."/>
            <person name="Hensen N."/>
            <person name="Bonometti L."/>
            <person name="Westerberg I."/>
            <person name="Brannstrom I.O."/>
            <person name="Guillou S."/>
            <person name="Cros-Aarteil S."/>
            <person name="Calhoun S."/>
            <person name="Haridas S."/>
            <person name="Kuo A."/>
            <person name="Mondo S."/>
            <person name="Pangilinan J."/>
            <person name="Riley R."/>
            <person name="Labutti K."/>
            <person name="Andreopoulos B."/>
            <person name="Lipzen A."/>
            <person name="Chen C."/>
            <person name="Yanf M."/>
            <person name="Daum C."/>
            <person name="Ng V."/>
            <person name="Clum A."/>
            <person name="Ohm R."/>
            <person name="Martin F."/>
            <person name="Silar P."/>
            <person name="Natvig D."/>
            <person name="Lalanne C."/>
            <person name="Gautier V."/>
            <person name="Ament-Velasquez S.L."/>
            <person name="Kruys A."/>
            <person name="Hutchinson M.I."/>
            <person name="Powell A.J."/>
            <person name="Barry K."/>
            <person name="Miller A.N."/>
            <person name="Grigoriev I.V."/>
            <person name="Debuchy R."/>
            <person name="Gladieux P."/>
            <person name="Thoren M.H."/>
            <person name="Johannesson H."/>
        </authorList>
    </citation>
    <scope>NUCLEOTIDE SEQUENCE</scope>
    <source>
        <strain evidence="9">CBS 123565</strain>
    </source>
</reference>
<feature type="compositionally biased region" description="Low complexity" evidence="5">
    <location>
        <begin position="685"/>
        <end position="695"/>
    </location>
</feature>
<dbReference type="Pfam" id="PF00704">
    <property type="entry name" value="Glyco_hydro_18"/>
    <property type="match status" value="1"/>
</dbReference>